<dbReference type="GO" id="GO:0038039">
    <property type="term" value="C:G protein-coupled receptor heterodimeric complex"/>
    <property type="evidence" value="ECO:0007669"/>
    <property type="project" value="TreeGrafter"/>
</dbReference>
<feature type="domain" description="Receptor ligand binding region" evidence="9">
    <location>
        <begin position="6"/>
        <end position="107"/>
    </location>
</feature>
<keyword evidence="4" id="KW-0297">G-protein coupled receptor</keyword>
<evidence type="ECO:0000256" key="6">
    <source>
        <dbReference type="ARBA" id="ARBA00023170"/>
    </source>
</evidence>
<accession>A0A2G9U550</accession>
<sequence length="113" mass="12709">SSAQHRCKTSLGMKALFDLIASRPRPVALFGGMCTEVNEPVAMALKYWQVVQLSYAETHAKFGTADSQELYPTFFRIVPGDRNLNNAKCRLINHFGWKKVGTLKQSDEPRHAL</sequence>
<proteinExistence type="predicted"/>
<dbReference type="SUPFAM" id="SSF53822">
    <property type="entry name" value="Periplasmic binding protein-like I"/>
    <property type="match status" value="1"/>
</dbReference>
<keyword evidence="8" id="KW-0807">Transducer</keyword>
<gene>
    <name evidence="10" type="ORF">TELCIR_13072</name>
</gene>
<dbReference type="Pfam" id="PF01094">
    <property type="entry name" value="ANF_receptor"/>
    <property type="match status" value="1"/>
</dbReference>
<comment type="subcellular location">
    <subcellularLocation>
        <location evidence="1">Membrane</location>
    </subcellularLocation>
</comment>
<dbReference type="PANTHER" id="PTHR10519:SF74">
    <property type="entry name" value="GAMMA-AMINOBUTYRIC ACID TYPE B RECEPTOR SUBUNIT 2"/>
    <property type="match status" value="1"/>
</dbReference>
<dbReference type="OrthoDB" id="2150267at2759"/>
<organism evidence="10 11">
    <name type="scientific">Teladorsagia circumcincta</name>
    <name type="common">Brown stomach worm</name>
    <name type="synonym">Ostertagia circumcincta</name>
    <dbReference type="NCBI Taxonomy" id="45464"/>
    <lineage>
        <taxon>Eukaryota</taxon>
        <taxon>Metazoa</taxon>
        <taxon>Ecdysozoa</taxon>
        <taxon>Nematoda</taxon>
        <taxon>Chromadorea</taxon>
        <taxon>Rhabditida</taxon>
        <taxon>Rhabditina</taxon>
        <taxon>Rhabditomorpha</taxon>
        <taxon>Strongyloidea</taxon>
        <taxon>Trichostrongylidae</taxon>
        <taxon>Teladorsagia</taxon>
    </lineage>
</organism>
<name>A0A2G9U550_TELCI</name>
<evidence type="ECO:0000313" key="10">
    <source>
        <dbReference type="EMBL" id="PIO65268.1"/>
    </source>
</evidence>
<dbReference type="InterPro" id="IPR002455">
    <property type="entry name" value="GPCR3_GABA-B"/>
</dbReference>
<evidence type="ECO:0000256" key="7">
    <source>
        <dbReference type="ARBA" id="ARBA00023180"/>
    </source>
</evidence>
<feature type="non-terminal residue" evidence="10">
    <location>
        <position position="113"/>
    </location>
</feature>
<evidence type="ECO:0000256" key="8">
    <source>
        <dbReference type="ARBA" id="ARBA00023224"/>
    </source>
</evidence>
<keyword evidence="7" id="KW-0325">Glycoprotein</keyword>
<feature type="non-terminal residue" evidence="10">
    <location>
        <position position="1"/>
    </location>
</feature>
<dbReference type="GO" id="GO:0007214">
    <property type="term" value="P:gamma-aminobutyric acid signaling pathway"/>
    <property type="evidence" value="ECO:0007669"/>
    <property type="project" value="TreeGrafter"/>
</dbReference>
<evidence type="ECO:0000256" key="1">
    <source>
        <dbReference type="ARBA" id="ARBA00004370"/>
    </source>
</evidence>
<evidence type="ECO:0000256" key="4">
    <source>
        <dbReference type="ARBA" id="ARBA00023040"/>
    </source>
</evidence>
<evidence type="ECO:0000256" key="3">
    <source>
        <dbReference type="ARBA" id="ARBA00022989"/>
    </source>
</evidence>
<keyword evidence="3" id="KW-1133">Transmembrane helix</keyword>
<evidence type="ECO:0000256" key="5">
    <source>
        <dbReference type="ARBA" id="ARBA00023136"/>
    </source>
</evidence>
<dbReference type="GO" id="GO:0004965">
    <property type="term" value="F:G protein-coupled GABA receptor activity"/>
    <property type="evidence" value="ECO:0007669"/>
    <property type="project" value="InterPro"/>
</dbReference>
<dbReference type="Proteomes" id="UP000230423">
    <property type="component" value="Unassembled WGS sequence"/>
</dbReference>
<dbReference type="PANTHER" id="PTHR10519">
    <property type="entry name" value="GABA-B RECEPTOR"/>
    <property type="match status" value="1"/>
</dbReference>
<reference evidence="10 11" key="1">
    <citation type="submission" date="2015-09" db="EMBL/GenBank/DDBJ databases">
        <title>Draft genome of the parasitic nematode Teladorsagia circumcincta isolate WARC Sus (inbred).</title>
        <authorList>
            <person name="Mitreva M."/>
        </authorList>
    </citation>
    <scope>NUCLEOTIDE SEQUENCE [LARGE SCALE GENOMIC DNA]</scope>
    <source>
        <strain evidence="10 11">S</strain>
    </source>
</reference>
<dbReference type="AlphaFoldDB" id="A0A2G9U550"/>
<keyword evidence="6" id="KW-0675">Receptor</keyword>
<dbReference type="InterPro" id="IPR001828">
    <property type="entry name" value="ANF_lig-bd_rcpt"/>
</dbReference>
<protein>
    <recommendedName>
        <fullName evidence="9">Receptor ligand binding region domain-containing protein</fullName>
    </recommendedName>
</protein>
<evidence type="ECO:0000256" key="2">
    <source>
        <dbReference type="ARBA" id="ARBA00022692"/>
    </source>
</evidence>
<dbReference type="Gene3D" id="3.40.50.2300">
    <property type="match status" value="1"/>
</dbReference>
<keyword evidence="2" id="KW-0812">Transmembrane</keyword>
<dbReference type="InterPro" id="IPR028082">
    <property type="entry name" value="Peripla_BP_I"/>
</dbReference>
<evidence type="ECO:0000259" key="9">
    <source>
        <dbReference type="Pfam" id="PF01094"/>
    </source>
</evidence>
<keyword evidence="11" id="KW-1185">Reference proteome</keyword>
<evidence type="ECO:0000313" key="11">
    <source>
        <dbReference type="Proteomes" id="UP000230423"/>
    </source>
</evidence>
<keyword evidence="5" id="KW-0472">Membrane</keyword>
<dbReference type="EMBL" id="KZ349145">
    <property type="protein sequence ID" value="PIO65268.1"/>
    <property type="molecule type" value="Genomic_DNA"/>
</dbReference>